<protein>
    <submittedName>
        <fullName evidence="2">TEX9 protein</fullName>
    </submittedName>
</protein>
<dbReference type="PANTHER" id="PTHR23313">
    <property type="entry name" value="TSEC1-RELATED"/>
    <property type="match status" value="1"/>
</dbReference>
<proteinExistence type="predicted"/>
<gene>
    <name evidence="2" type="primary">Tex9</name>
    <name evidence="2" type="ORF">PACMIN_R13647</name>
</gene>
<dbReference type="Proteomes" id="UP000525089">
    <property type="component" value="Unassembled WGS sequence"/>
</dbReference>
<keyword evidence="3" id="KW-1185">Reference proteome</keyword>
<dbReference type="EMBL" id="VYXB01005000">
    <property type="protein sequence ID" value="NWS16303.1"/>
    <property type="molecule type" value="Genomic_DNA"/>
</dbReference>
<accession>A0A7K5D8A8</accession>
<evidence type="ECO:0000256" key="1">
    <source>
        <dbReference type="SAM" id="Coils"/>
    </source>
</evidence>
<comment type="caution">
    <text evidence="2">The sequence shown here is derived from an EMBL/GenBank/DDBJ whole genome shotgun (WGS) entry which is preliminary data.</text>
</comment>
<name>A0A7K5D8A8_9TYRA</name>
<keyword evidence="1" id="KW-0175">Coiled coil</keyword>
<feature type="non-terminal residue" evidence="2">
    <location>
        <position position="1"/>
    </location>
</feature>
<feature type="non-terminal residue" evidence="2">
    <location>
        <position position="149"/>
    </location>
</feature>
<feature type="coiled-coil region" evidence="1">
    <location>
        <begin position="85"/>
        <end position="147"/>
    </location>
</feature>
<dbReference type="PANTHER" id="PTHR23313:SF0">
    <property type="entry name" value="TESTIS-EXPRESSED PROTEIN 9"/>
    <property type="match status" value="1"/>
</dbReference>
<dbReference type="AlphaFoldDB" id="A0A7K5D8A8"/>
<organism evidence="2 3">
    <name type="scientific">Pachyramphus minor</name>
    <dbReference type="NCBI Taxonomy" id="369605"/>
    <lineage>
        <taxon>Eukaryota</taxon>
        <taxon>Metazoa</taxon>
        <taxon>Chordata</taxon>
        <taxon>Craniata</taxon>
        <taxon>Vertebrata</taxon>
        <taxon>Euteleostomi</taxon>
        <taxon>Archelosauria</taxon>
        <taxon>Archosauria</taxon>
        <taxon>Dinosauria</taxon>
        <taxon>Saurischia</taxon>
        <taxon>Theropoda</taxon>
        <taxon>Coelurosauria</taxon>
        <taxon>Aves</taxon>
        <taxon>Neognathae</taxon>
        <taxon>Neoaves</taxon>
        <taxon>Telluraves</taxon>
        <taxon>Australaves</taxon>
        <taxon>Passeriformes</taxon>
        <taxon>Tyrannidae</taxon>
        <taxon>Pachyramphus</taxon>
    </lineage>
</organism>
<sequence>SLKIRNMEEQSADGVAVLEDCMGFSLAKTIRKVEEKLKKRVLPDFPDEDITPSVENEMGAEAQIRFLKAKLRVTREDLASVLCECRKKDDQNQNLETRLKDTEEENSRLQRTISMQQSQTEKYKMLLQEANKKSEGLQQEVIALEKVLQ</sequence>
<evidence type="ECO:0000313" key="3">
    <source>
        <dbReference type="Proteomes" id="UP000525089"/>
    </source>
</evidence>
<evidence type="ECO:0000313" key="2">
    <source>
        <dbReference type="EMBL" id="NWS16303.1"/>
    </source>
</evidence>
<reference evidence="2 3" key="1">
    <citation type="submission" date="2019-09" db="EMBL/GenBank/DDBJ databases">
        <title>Bird 10,000 Genomes (B10K) Project - Family phase.</title>
        <authorList>
            <person name="Zhang G."/>
        </authorList>
    </citation>
    <scope>NUCLEOTIDE SEQUENCE [LARGE SCALE GENOMIC DNA]</scope>
    <source>
        <strain evidence="2">B10K-DU-001-72</strain>
        <tissue evidence="2">Muscle</tissue>
    </source>
</reference>